<dbReference type="InterPro" id="IPR048394">
    <property type="entry name" value="FakA-like_M"/>
</dbReference>
<dbReference type="AlphaFoldDB" id="A0A410QC19"/>
<evidence type="ECO:0000259" key="2">
    <source>
        <dbReference type="PROSITE" id="PS51480"/>
    </source>
</evidence>
<dbReference type="EMBL" id="CP035282">
    <property type="protein sequence ID" value="QAT61563.1"/>
    <property type="molecule type" value="Genomic_DNA"/>
</dbReference>
<accession>A0A410QC19</accession>
<dbReference type="SUPFAM" id="SSF101473">
    <property type="entry name" value="DhaL-like"/>
    <property type="match status" value="1"/>
</dbReference>
<dbReference type="Proteomes" id="UP000287969">
    <property type="component" value="Chromosome"/>
</dbReference>
<protein>
    <submittedName>
        <fullName evidence="3">DAK2 domain-containing protein</fullName>
    </submittedName>
</protein>
<keyword evidence="4" id="KW-1185">Reference proteome</keyword>
<dbReference type="InterPro" id="IPR004007">
    <property type="entry name" value="DhaL_dom"/>
</dbReference>
<reference evidence="4" key="1">
    <citation type="submission" date="2019-01" db="EMBL/GenBank/DDBJ databases">
        <title>Draft genomes of a novel of Sporanaerobacter strains.</title>
        <authorList>
            <person name="Ma S."/>
        </authorList>
    </citation>
    <scope>NUCLEOTIDE SEQUENCE [LARGE SCALE GENOMIC DNA]</scope>
    <source>
        <strain evidence="4">NJN-17</strain>
    </source>
</reference>
<dbReference type="Pfam" id="PF02734">
    <property type="entry name" value="Dak2"/>
    <property type="match status" value="1"/>
</dbReference>
<evidence type="ECO:0000313" key="4">
    <source>
        <dbReference type="Proteomes" id="UP000287969"/>
    </source>
</evidence>
<dbReference type="SMART" id="SM01121">
    <property type="entry name" value="Dak1_2"/>
    <property type="match status" value="1"/>
</dbReference>
<dbReference type="PROSITE" id="PS51480">
    <property type="entry name" value="DHAL"/>
    <property type="match status" value="1"/>
</dbReference>
<sequence length="556" mass="61579">MNKEYIDGQDLKKLFIGAANYLDQHKDEVNSLNVFPVPDGDTGTNMSLTLKSAVKQILNLEELSVDKVAAAASNGSLMGARGNSGVILSQLFRGLSNGLKGKKVAYIKDFAESFNMAQETAYKAVMKPTEGTVLTVARECADKAAQLSKDEKYISEFLYKIIEYGNEVLNKTPDMLPVLKQAGVVDAGGKGLLVILQGAYNTLNTDEEIEFHETSTGAKTQSQNMNFHKDIDTNDIKFGYCTEFLVNNTDKNPQVFREELAPLGDSLLVVGGDNFIKVHIHTNNPGIVLEKAVEIGELNDIKIDNMRRQHRRLVVTEEEEKKAEENEKEEENLENDEIRKYGIITVSMGDGISEVFKGLHADYIIPGGQTMNPSTEDILNAVNKIKAENIIIFPNNSNIILAAEQAKELSDKNIYVFPTKTIPQGISALISFNEELSVEENIENMKEAIGEVKTGQITYAVRDTEMNGTKIKKGDIIGISNGDIKATGQDVQEVSERLLNDMVDKDTSIVTIFYGNDTEKEQADELAGKIEKEHNDCDIEVIYGGQPLYYYIFSIE</sequence>
<proteinExistence type="predicted"/>
<feature type="domain" description="DhaL" evidence="2">
    <location>
        <begin position="9"/>
        <end position="201"/>
    </location>
</feature>
<name>A0A410QC19_9FIRM</name>
<organism evidence="3 4">
    <name type="scientific">Acidilutibacter cellobiosedens</name>
    <dbReference type="NCBI Taxonomy" id="2507161"/>
    <lineage>
        <taxon>Bacteria</taxon>
        <taxon>Bacillati</taxon>
        <taxon>Bacillota</taxon>
        <taxon>Tissierellia</taxon>
        <taxon>Tissierellales</taxon>
        <taxon>Acidilutibacteraceae</taxon>
        <taxon>Acidilutibacter</taxon>
    </lineage>
</organism>
<dbReference type="OrthoDB" id="9760324at2"/>
<evidence type="ECO:0000256" key="1">
    <source>
        <dbReference type="SAM" id="Coils"/>
    </source>
</evidence>
<dbReference type="InterPro" id="IPR036117">
    <property type="entry name" value="DhaL_dom_sf"/>
</dbReference>
<gene>
    <name evidence="3" type="ORF">EQM13_08210</name>
</gene>
<dbReference type="InterPro" id="IPR050270">
    <property type="entry name" value="DegV_domain_contain"/>
</dbReference>
<dbReference type="Pfam" id="PF21645">
    <property type="entry name" value="FakA-like_M"/>
    <property type="match status" value="1"/>
</dbReference>
<dbReference type="NCBIfam" id="TIGR03599">
    <property type="entry name" value="YloV"/>
    <property type="match status" value="1"/>
</dbReference>
<dbReference type="PANTHER" id="PTHR33434">
    <property type="entry name" value="DEGV DOMAIN-CONTAINING PROTEIN DR_1986-RELATED"/>
    <property type="match status" value="1"/>
</dbReference>
<feature type="coiled-coil region" evidence="1">
    <location>
        <begin position="306"/>
        <end position="341"/>
    </location>
</feature>
<dbReference type="PANTHER" id="PTHR33434:SF4">
    <property type="entry name" value="PHOSPHATASE PROTEIN"/>
    <property type="match status" value="1"/>
</dbReference>
<keyword evidence="1" id="KW-0175">Coiled coil</keyword>
<dbReference type="InterPro" id="IPR033470">
    <property type="entry name" value="FakA-like_C"/>
</dbReference>
<dbReference type="Gene3D" id="1.25.40.340">
    <property type="match status" value="1"/>
</dbReference>
<dbReference type="RefSeq" id="WP_128752420.1">
    <property type="nucleotide sequence ID" value="NZ_CP035282.1"/>
</dbReference>
<dbReference type="GO" id="GO:0004371">
    <property type="term" value="F:glycerone kinase activity"/>
    <property type="evidence" value="ECO:0007669"/>
    <property type="project" value="InterPro"/>
</dbReference>
<dbReference type="GO" id="GO:0006071">
    <property type="term" value="P:glycerol metabolic process"/>
    <property type="evidence" value="ECO:0007669"/>
    <property type="project" value="InterPro"/>
</dbReference>
<dbReference type="SMART" id="SM01120">
    <property type="entry name" value="Dak2"/>
    <property type="match status" value="1"/>
</dbReference>
<evidence type="ECO:0000313" key="3">
    <source>
        <dbReference type="EMBL" id="QAT61563.1"/>
    </source>
</evidence>
<dbReference type="Pfam" id="PF13684">
    <property type="entry name" value="FakA-like_C"/>
    <property type="match status" value="1"/>
</dbReference>
<dbReference type="InterPro" id="IPR019986">
    <property type="entry name" value="YloV-like"/>
</dbReference>
<dbReference type="KEGG" id="spoa:EQM13_08210"/>